<accession>A0A2A9EFB8</accession>
<dbReference type="GO" id="GO:0016740">
    <property type="term" value="F:transferase activity"/>
    <property type="evidence" value="ECO:0007669"/>
    <property type="project" value="UniProtKB-KW"/>
</dbReference>
<keyword evidence="2" id="KW-0808">Transferase</keyword>
<evidence type="ECO:0000313" key="2">
    <source>
        <dbReference type="EMBL" id="PFG37618.1"/>
    </source>
</evidence>
<gene>
    <name evidence="2" type="ORF">ATL41_2385</name>
</gene>
<organism evidence="2 3">
    <name type="scientific">Flavimobilis soli</name>
    <dbReference type="NCBI Taxonomy" id="442709"/>
    <lineage>
        <taxon>Bacteria</taxon>
        <taxon>Bacillati</taxon>
        <taxon>Actinomycetota</taxon>
        <taxon>Actinomycetes</taxon>
        <taxon>Micrococcales</taxon>
        <taxon>Jonesiaceae</taxon>
        <taxon>Flavimobilis</taxon>
    </lineage>
</organism>
<dbReference type="OrthoDB" id="9767435at2"/>
<proteinExistence type="predicted"/>
<evidence type="ECO:0000259" key="1">
    <source>
        <dbReference type="Pfam" id="PF04230"/>
    </source>
</evidence>
<sequence length="472" mass="52112">MPRILLRAGKDPFEVLSPEVARGAFPKGVWGKNVGNLVFGDSMHKLLSVPGTEVVPNAFLSERPGVTPWYVDQINEQFDHFVIPLANAFRTSFMGNLERLTEVIEGLKIPVTVVGVGVAGGPRSLKNPLPRLKDDERPMVARFLTAVLDRSASIGVRGEHTQTFLASLGFGDEHVDVIGCPSLFQLGPGHSVHKRAEAISPDSHFTMNISPYVKRMAEASVRHAEKYPHMIYVPQDTATLDLMMYGTPHPDAGDPQMPVHIDHPLYVEDRMRFFTDSSTWFGFLATQDFSFGTRIHGNIAALVAGTPAHVIAHDSRTLELAQYHEIPHTTVPDLAEGFDAAELYEATDLTAFNAGHAARFDKFAAFLRKNGIAHVFEEGKANPEYETRLSALPFPDPVHTLSTTDPVARAEAYERIATVESFAHHHDWIKKFSPRVDFPVTPPRLPASTPARRSVRRFAARVLNKAARVIGG</sequence>
<dbReference type="Pfam" id="PF04230">
    <property type="entry name" value="PS_pyruv_trans"/>
    <property type="match status" value="1"/>
</dbReference>
<dbReference type="InterPro" id="IPR007345">
    <property type="entry name" value="Polysacch_pyruvyl_Trfase"/>
</dbReference>
<keyword evidence="3" id="KW-1185">Reference proteome</keyword>
<dbReference type="AlphaFoldDB" id="A0A2A9EFB8"/>
<name>A0A2A9EFB8_9MICO</name>
<dbReference type="EMBL" id="PDJH01000001">
    <property type="protein sequence ID" value="PFG37618.1"/>
    <property type="molecule type" value="Genomic_DNA"/>
</dbReference>
<feature type="domain" description="Polysaccharide pyruvyl transferase" evidence="1">
    <location>
        <begin position="33"/>
        <end position="315"/>
    </location>
</feature>
<dbReference type="RefSeq" id="WP_098458641.1">
    <property type="nucleotide sequence ID" value="NZ_PDJH01000001.1"/>
</dbReference>
<dbReference type="Proteomes" id="UP000221394">
    <property type="component" value="Unassembled WGS sequence"/>
</dbReference>
<protein>
    <submittedName>
        <fullName evidence="2">Polysaccharide pyruvyl transferase</fullName>
    </submittedName>
</protein>
<reference evidence="2 3" key="1">
    <citation type="submission" date="2017-10" db="EMBL/GenBank/DDBJ databases">
        <title>Sequencing the genomes of 1000 actinobacteria strains.</title>
        <authorList>
            <person name="Klenk H.-P."/>
        </authorList>
    </citation>
    <scope>NUCLEOTIDE SEQUENCE [LARGE SCALE GENOMIC DNA]</scope>
    <source>
        <strain evidence="2 3">DSM 21574</strain>
    </source>
</reference>
<evidence type="ECO:0000313" key="3">
    <source>
        <dbReference type="Proteomes" id="UP000221394"/>
    </source>
</evidence>
<comment type="caution">
    <text evidence="2">The sequence shown here is derived from an EMBL/GenBank/DDBJ whole genome shotgun (WGS) entry which is preliminary data.</text>
</comment>